<evidence type="ECO:0000313" key="1">
    <source>
        <dbReference type="EMBL" id="EFO99599.1"/>
    </source>
</evidence>
<dbReference type="EMBL" id="DS268719">
    <property type="protein sequence ID" value="EFO99599.1"/>
    <property type="molecule type" value="Genomic_DNA"/>
</dbReference>
<keyword evidence="2" id="KW-1185">Reference proteome</keyword>
<organism evidence="2">
    <name type="scientific">Caenorhabditis remanei</name>
    <name type="common">Caenorhabditis vulgaris</name>
    <dbReference type="NCBI Taxonomy" id="31234"/>
    <lineage>
        <taxon>Eukaryota</taxon>
        <taxon>Metazoa</taxon>
        <taxon>Ecdysozoa</taxon>
        <taxon>Nematoda</taxon>
        <taxon>Chromadorea</taxon>
        <taxon>Rhabditida</taxon>
        <taxon>Rhabditina</taxon>
        <taxon>Rhabditomorpha</taxon>
        <taxon>Rhabditoidea</taxon>
        <taxon>Rhabditidae</taxon>
        <taxon>Peloderinae</taxon>
        <taxon>Caenorhabditis</taxon>
    </lineage>
</organism>
<sequence length="85" mass="9372">MKLFFLFLVAVFLVATVTADDKCGICKASVKSIKDSKELAYTAELTTEQIENIVNKHVKHCEHIHEEFGCMISAFVSGAKALAHT</sequence>
<proteinExistence type="predicted"/>
<gene>
    <name evidence="1" type="ORF">CRE_22148</name>
</gene>
<reference evidence="1" key="1">
    <citation type="submission" date="2007-07" db="EMBL/GenBank/DDBJ databases">
        <title>PCAP assembly of the Caenorhabditis remanei genome.</title>
        <authorList>
            <consortium name="The Caenorhabditis remanei Sequencing Consortium"/>
            <person name="Wilson R.K."/>
        </authorList>
    </citation>
    <scope>NUCLEOTIDE SEQUENCE [LARGE SCALE GENOMIC DNA]</scope>
    <source>
        <strain evidence="1">PB4641</strain>
    </source>
</reference>
<dbReference type="HOGENOM" id="CLU_2514805_0_0_1"/>
<name>E3NJ02_CAERE</name>
<dbReference type="Proteomes" id="UP000008281">
    <property type="component" value="Unassembled WGS sequence"/>
</dbReference>
<dbReference type="AlphaFoldDB" id="E3NJ02"/>
<accession>E3NJ02</accession>
<dbReference type="FunCoup" id="E3NJ02">
    <property type="interactions" value="1079"/>
</dbReference>
<protein>
    <submittedName>
        <fullName evidence="1">Uncharacterized protein</fullName>
    </submittedName>
</protein>
<dbReference type="eggNOG" id="ENOG502TICJ">
    <property type="taxonomic scope" value="Eukaryota"/>
</dbReference>
<evidence type="ECO:0000313" key="2">
    <source>
        <dbReference type="Proteomes" id="UP000008281"/>
    </source>
</evidence>